<dbReference type="Gene3D" id="2.40.40.10">
    <property type="entry name" value="RlpA-like domain"/>
    <property type="match status" value="1"/>
</dbReference>
<feature type="domain" description="LysM" evidence="3">
    <location>
        <begin position="65"/>
        <end position="109"/>
    </location>
</feature>
<evidence type="ECO:0000313" key="4">
    <source>
        <dbReference type="EMBL" id="GAA0356094.1"/>
    </source>
</evidence>
<dbReference type="Pfam" id="PF06725">
    <property type="entry name" value="3D"/>
    <property type="match status" value="1"/>
</dbReference>
<dbReference type="InterPro" id="IPR010611">
    <property type="entry name" value="3D_dom"/>
</dbReference>
<dbReference type="Pfam" id="PF01476">
    <property type="entry name" value="LysM"/>
    <property type="match status" value="1"/>
</dbReference>
<dbReference type="Proteomes" id="UP001501166">
    <property type="component" value="Unassembled WGS sequence"/>
</dbReference>
<dbReference type="SMART" id="SM00257">
    <property type="entry name" value="LysM"/>
    <property type="match status" value="1"/>
</dbReference>
<sequence>MYIQVKHLVKAGITLSAATLFLLGNDTDASAQEYSHSNWEARTVSEIREEINSQKEEQNADNGTIEYTFQWGDTLWGISEATDFSVDKLVQVNDIDNRSLIHVGTTIYLSEDTSIISVKNEEDIVSYDVSTDEVTETETPAEVVEAQEEEETQEAETTVETSEPEAETTPPAETAETETNQSNGYTLTVEATAYSRNQPSLSNFTFTGIDLRENSRVIAVDPNVIPLGSTIYVPGYGEYVAGDTGGAIKGNRIDLHMEDLQAAIQFGRRTLEIQVVE</sequence>
<dbReference type="Gene3D" id="3.10.350.10">
    <property type="entry name" value="LysM domain"/>
    <property type="match status" value="1"/>
</dbReference>
<evidence type="ECO:0000313" key="5">
    <source>
        <dbReference type="Proteomes" id="UP001501166"/>
    </source>
</evidence>
<reference evidence="5" key="1">
    <citation type="journal article" date="2019" name="Int. J. Syst. Evol. Microbiol.">
        <title>The Global Catalogue of Microorganisms (GCM) 10K type strain sequencing project: providing services to taxonomists for standard genome sequencing and annotation.</title>
        <authorList>
            <consortium name="The Broad Institute Genomics Platform"/>
            <consortium name="The Broad Institute Genome Sequencing Center for Infectious Disease"/>
            <person name="Wu L."/>
            <person name="Ma J."/>
        </authorList>
    </citation>
    <scope>NUCLEOTIDE SEQUENCE [LARGE SCALE GENOMIC DNA]</scope>
    <source>
        <strain evidence="5">JCM 12662</strain>
    </source>
</reference>
<dbReference type="CDD" id="cd22786">
    <property type="entry name" value="DPBB_YuiC-like"/>
    <property type="match status" value="1"/>
</dbReference>
<gene>
    <name evidence="4" type="ORF">GCM10008932_06340</name>
</gene>
<evidence type="ECO:0000256" key="1">
    <source>
        <dbReference type="ARBA" id="ARBA00022729"/>
    </source>
</evidence>
<dbReference type="PANTHER" id="PTHR39160">
    <property type="entry name" value="CELL WALL-BINDING PROTEIN YOCH"/>
    <property type="match status" value="1"/>
</dbReference>
<dbReference type="RefSeq" id="WP_343753931.1">
    <property type="nucleotide sequence ID" value="NZ_BAAACW010000039.1"/>
</dbReference>
<organism evidence="4 5">
    <name type="scientific">Alkalibacterium iburiense</name>
    <dbReference type="NCBI Taxonomy" id="290589"/>
    <lineage>
        <taxon>Bacteria</taxon>
        <taxon>Bacillati</taxon>
        <taxon>Bacillota</taxon>
        <taxon>Bacilli</taxon>
        <taxon>Lactobacillales</taxon>
        <taxon>Carnobacteriaceae</taxon>
        <taxon>Alkalibacterium</taxon>
    </lineage>
</organism>
<dbReference type="InterPro" id="IPR018392">
    <property type="entry name" value="LysM"/>
</dbReference>
<comment type="caution">
    <text evidence="4">The sequence shown here is derived from an EMBL/GenBank/DDBJ whole genome shotgun (WGS) entry which is preliminary data.</text>
</comment>
<dbReference type="PANTHER" id="PTHR39160:SF4">
    <property type="entry name" value="RESUSCITATION-PROMOTING FACTOR RPFB"/>
    <property type="match status" value="1"/>
</dbReference>
<evidence type="ECO:0000259" key="3">
    <source>
        <dbReference type="PROSITE" id="PS51782"/>
    </source>
</evidence>
<keyword evidence="5" id="KW-1185">Reference proteome</keyword>
<feature type="compositionally biased region" description="Low complexity" evidence="2">
    <location>
        <begin position="155"/>
        <end position="179"/>
    </location>
</feature>
<dbReference type="InterPro" id="IPR036779">
    <property type="entry name" value="LysM_dom_sf"/>
</dbReference>
<name>A0ABP3H092_9LACT</name>
<dbReference type="SUPFAM" id="SSF54106">
    <property type="entry name" value="LysM domain"/>
    <property type="match status" value="1"/>
</dbReference>
<feature type="compositionally biased region" description="Acidic residues" evidence="2">
    <location>
        <begin position="145"/>
        <end position="154"/>
    </location>
</feature>
<dbReference type="InterPro" id="IPR051933">
    <property type="entry name" value="Resuscitation_pf_RpfB"/>
</dbReference>
<accession>A0ABP3H092</accession>
<evidence type="ECO:0000256" key="2">
    <source>
        <dbReference type="SAM" id="MobiDB-lite"/>
    </source>
</evidence>
<dbReference type="EMBL" id="BAAACW010000039">
    <property type="protein sequence ID" value="GAA0356094.1"/>
    <property type="molecule type" value="Genomic_DNA"/>
</dbReference>
<proteinExistence type="predicted"/>
<dbReference type="CDD" id="cd00118">
    <property type="entry name" value="LysM"/>
    <property type="match status" value="1"/>
</dbReference>
<dbReference type="InterPro" id="IPR036908">
    <property type="entry name" value="RlpA-like_sf"/>
</dbReference>
<dbReference type="PROSITE" id="PS51782">
    <property type="entry name" value="LYSM"/>
    <property type="match status" value="1"/>
</dbReference>
<keyword evidence="1" id="KW-0732">Signal</keyword>
<dbReference type="SUPFAM" id="SSF50685">
    <property type="entry name" value="Barwin-like endoglucanases"/>
    <property type="match status" value="1"/>
</dbReference>
<protein>
    <submittedName>
        <fullName evidence="4">Resuscitation-promoting factor</fullName>
    </submittedName>
</protein>
<feature type="region of interest" description="Disordered" evidence="2">
    <location>
        <begin position="128"/>
        <end position="183"/>
    </location>
</feature>